<sequence length="99" mass="11294">MLLIALCVLFLVTMTPVSVCFLYFPYLREKLLALESVDPYTARYDVQYIKFLYDVSLLLTYFNATLNFAIYVFSGSKFRAELMSLVCCKGPKGTILFGS</sequence>
<reference evidence="7" key="1">
    <citation type="journal article" date="2019" name="bioRxiv">
        <title>The Genome of the Zebra Mussel, Dreissena polymorpha: A Resource for Invasive Species Research.</title>
        <authorList>
            <person name="McCartney M.A."/>
            <person name="Auch B."/>
            <person name="Kono T."/>
            <person name="Mallez S."/>
            <person name="Zhang Y."/>
            <person name="Obille A."/>
            <person name="Becker A."/>
            <person name="Abrahante J.E."/>
            <person name="Garbe J."/>
            <person name="Badalamenti J.P."/>
            <person name="Herman A."/>
            <person name="Mangelson H."/>
            <person name="Liachko I."/>
            <person name="Sullivan S."/>
            <person name="Sone E.D."/>
            <person name="Koren S."/>
            <person name="Silverstein K.A.T."/>
            <person name="Beckman K.B."/>
            <person name="Gohl D.M."/>
        </authorList>
    </citation>
    <scope>NUCLEOTIDE SEQUENCE</scope>
    <source>
        <strain evidence="7">Duluth1</strain>
        <tissue evidence="7">Whole animal</tissue>
    </source>
</reference>
<keyword evidence="8" id="KW-1185">Reference proteome</keyword>
<protein>
    <recommendedName>
        <fullName evidence="6">G-protein coupled receptors family 1 profile domain-containing protein</fullName>
    </recommendedName>
</protein>
<feature type="transmembrane region" description="Helical" evidence="5">
    <location>
        <begin position="51"/>
        <end position="73"/>
    </location>
</feature>
<evidence type="ECO:0000259" key="6">
    <source>
        <dbReference type="PROSITE" id="PS50262"/>
    </source>
</evidence>
<evidence type="ECO:0000256" key="5">
    <source>
        <dbReference type="SAM" id="Phobius"/>
    </source>
</evidence>
<evidence type="ECO:0000256" key="1">
    <source>
        <dbReference type="ARBA" id="ARBA00004370"/>
    </source>
</evidence>
<keyword evidence="4 5" id="KW-0472">Membrane</keyword>
<comment type="subcellular location">
    <subcellularLocation>
        <location evidence="1">Membrane</location>
    </subcellularLocation>
</comment>
<name>A0A9D4BDC4_DREPO</name>
<accession>A0A9D4BDC4</accession>
<reference evidence="7" key="2">
    <citation type="submission" date="2020-11" db="EMBL/GenBank/DDBJ databases">
        <authorList>
            <person name="McCartney M.A."/>
            <person name="Auch B."/>
            <person name="Kono T."/>
            <person name="Mallez S."/>
            <person name="Becker A."/>
            <person name="Gohl D.M."/>
            <person name="Silverstein K.A.T."/>
            <person name="Koren S."/>
            <person name="Bechman K.B."/>
            <person name="Herman A."/>
            <person name="Abrahante J.E."/>
            <person name="Garbe J."/>
        </authorList>
    </citation>
    <scope>NUCLEOTIDE SEQUENCE</scope>
    <source>
        <strain evidence="7">Duluth1</strain>
        <tissue evidence="7">Whole animal</tissue>
    </source>
</reference>
<dbReference type="InterPro" id="IPR017452">
    <property type="entry name" value="GPCR_Rhodpsn_7TM"/>
</dbReference>
<evidence type="ECO:0000313" key="8">
    <source>
        <dbReference type="Proteomes" id="UP000828390"/>
    </source>
</evidence>
<evidence type="ECO:0000256" key="2">
    <source>
        <dbReference type="ARBA" id="ARBA00022692"/>
    </source>
</evidence>
<feature type="domain" description="G-protein coupled receptors family 1 profile" evidence="6">
    <location>
        <begin position="1"/>
        <end position="71"/>
    </location>
</feature>
<keyword evidence="2 5" id="KW-0812">Transmembrane</keyword>
<dbReference type="SUPFAM" id="SSF81321">
    <property type="entry name" value="Family A G protein-coupled receptor-like"/>
    <property type="match status" value="1"/>
</dbReference>
<evidence type="ECO:0000256" key="3">
    <source>
        <dbReference type="ARBA" id="ARBA00022989"/>
    </source>
</evidence>
<dbReference type="AlphaFoldDB" id="A0A9D4BDC4"/>
<comment type="caution">
    <text evidence="7">The sequence shown here is derived from an EMBL/GenBank/DDBJ whole genome shotgun (WGS) entry which is preliminary data.</text>
</comment>
<dbReference type="Proteomes" id="UP000828390">
    <property type="component" value="Unassembled WGS sequence"/>
</dbReference>
<dbReference type="PROSITE" id="PS50262">
    <property type="entry name" value="G_PROTEIN_RECEP_F1_2"/>
    <property type="match status" value="1"/>
</dbReference>
<gene>
    <name evidence="7" type="ORF">DPMN_194242</name>
</gene>
<proteinExistence type="predicted"/>
<organism evidence="7 8">
    <name type="scientific">Dreissena polymorpha</name>
    <name type="common">Zebra mussel</name>
    <name type="synonym">Mytilus polymorpha</name>
    <dbReference type="NCBI Taxonomy" id="45954"/>
    <lineage>
        <taxon>Eukaryota</taxon>
        <taxon>Metazoa</taxon>
        <taxon>Spiralia</taxon>
        <taxon>Lophotrochozoa</taxon>
        <taxon>Mollusca</taxon>
        <taxon>Bivalvia</taxon>
        <taxon>Autobranchia</taxon>
        <taxon>Heteroconchia</taxon>
        <taxon>Euheterodonta</taxon>
        <taxon>Imparidentia</taxon>
        <taxon>Neoheterodontei</taxon>
        <taxon>Myida</taxon>
        <taxon>Dreissenoidea</taxon>
        <taxon>Dreissenidae</taxon>
        <taxon>Dreissena</taxon>
    </lineage>
</organism>
<dbReference type="GO" id="GO:0016020">
    <property type="term" value="C:membrane"/>
    <property type="evidence" value="ECO:0007669"/>
    <property type="project" value="UniProtKB-SubCell"/>
</dbReference>
<dbReference type="EMBL" id="JAIWYP010000061">
    <property type="protein sequence ID" value="KAH3690535.1"/>
    <property type="molecule type" value="Genomic_DNA"/>
</dbReference>
<evidence type="ECO:0000313" key="7">
    <source>
        <dbReference type="EMBL" id="KAH3690535.1"/>
    </source>
</evidence>
<evidence type="ECO:0000256" key="4">
    <source>
        <dbReference type="ARBA" id="ARBA00023136"/>
    </source>
</evidence>
<dbReference type="Gene3D" id="1.20.1070.10">
    <property type="entry name" value="Rhodopsin 7-helix transmembrane proteins"/>
    <property type="match status" value="1"/>
</dbReference>
<keyword evidence="3 5" id="KW-1133">Transmembrane helix</keyword>